<evidence type="ECO:0000313" key="1">
    <source>
        <dbReference type="EMBL" id="NQE34014.1"/>
    </source>
</evidence>
<evidence type="ECO:0000313" key="2">
    <source>
        <dbReference type="Proteomes" id="UP000702425"/>
    </source>
</evidence>
<dbReference type="Pfam" id="PF13604">
    <property type="entry name" value="AAA_30"/>
    <property type="match status" value="1"/>
</dbReference>
<name>A0ABX2CUD4_9CYAN</name>
<dbReference type="SUPFAM" id="SSF52540">
    <property type="entry name" value="P-loop containing nucleoside triphosphate hydrolases"/>
    <property type="match status" value="1"/>
</dbReference>
<accession>A0ABX2CUD4</accession>
<dbReference type="InterPro" id="IPR050534">
    <property type="entry name" value="Coronavir_polyprotein_1ab"/>
</dbReference>
<organism evidence="1 2">
    <name type="scientific">Microcoleus asticus IPMA8</name>
    <dbReference type="NCBI Taxonomy" id="2563858"/>
    <lineage>
        <taxon>Bacteria</taxon>
        <taxon>Bacillati</taxon>
        <taxon>Cyanobacteriota</taxon>
        <taxon>Cyanophyceae</taxon>
        <taxon>Oscillatoriophycideae</taxon>
        <taxon>Oscillatoriales</taxon>
        <taxon>Microcoleaceae</taxon>
        <taxon>Microcoleus</taxon>
        <taxon>Microcoleus asticus</taxon>
    </lineage>
</organism>
<dbReference type="Proteomes" id="UP000702425">
    <property type="component" value="Unassembled WGS sequence"/>
</dbReference>
<dbReference type="InterPro" id="IPR027417">
    <property type="entry name" value="P-loop_NTPase"/>
</dbReference>
<dbReference type="PANTHER" id="PTHR43788">
    <property type="entry name" value="DNA2/NAM7 HELICASE FAMILY MEMBER"/>
    <property type="match status" value="1"/>
</dbReference>
<keyword evidence="2" id="KW-1185">Reference proteome</keyword>
<dbReference type="EC" id="3.1.11.5" evidence="1"/>
<proteinExistence type="predicted"/>
<dbReference type="Gene3D" id="3.40.50.300">
    <property type="entry name" value="P-loop containing nucleotide triphosphate hydrolases"/>
    <property type="match status" value="2"/>
</dbReference>
<dbReference type="EMBL" id="SRRZ01000023">
    <property type="protein sequence ID" value="NQE34014.1"/>
    <property type="molecule type" value="Genomic_DNA"/>
</dbReference>
<comment type="caution">
    <text evidence="1">The sequence shown here is derived from an EMBL/GenBank/DDBJ whole genome shotgun (WGS) entry which is preliminary data.</text>
</comment>
<dbReference type="CDD" id="cd18809">
    <property type="entry name" value="SF1_C_RecD"/>
    <property type="match status" value="1"/>
</dbReference>
<reference evidence="1 2" key="1">
    <citation type="journal article" date="2020" name="Sci. Rep.">
        <title>A novel cyanobacterial geosmin producer, revising GeoA distribution and dispersion patterns in Bacteria.</title>
        <authorList>
            <person name="Churro C."/>
            <person name="Semedo-Aguiar A.P."/>
            <person name="Silva A.D."/>
            <person name="Pereira-Leal J.B."/>
            <person name="Leite R.B."/>
        </authorList>
    </citation>
    <scope>NUCLEOTIDE SEQUENCE [LARGE SCALE GENOMIC DNA]</scope>
    <source>
        <strain evidence="1 2">IPMA8</strain>
    </source>
</reference>
<gene>
    <name evidence="1" type="primary">recD_1</name>
    <name evidence="1" type="ORF">E5S67_01737</name>
</gene>
<dbReference type="GO" id="GO:0008854">
    <property type="term" value="F:exodeoxyribonuclease V activity"/>
    <property type="evidence" value="ECO:0007669"/>
    <property type="project" value="UniProtKB-EC"/>
</dbReference>
<sequence>MIQTLLERPQEFKQIPFTLKPQQQQTFDKLRTFASSTESFFLLCGYAGTGKSTLIFLLIKELLAQSKRIVLTAPTNKAVGILRKMAASQGIFGVDFLTIHQLLGLGIVRKEQEKVLEQTSCCYLHLYDIIFLDECSMVGTQLWSWIERRFERTLFNHRKLILMGDPAQLNPVGEKRSPVFSITNKTMLTEVVRQAGESPVLDFITECRSCVKNKTDMFLPHSTYTQGNKSNGAFKVKPEALLQYALKTIKREFTSNPDCFRILCWTNKQVNYYNQALREQVYGQTAPRFIPGERLITKKPIMAPDGKTVILPTSTEFTIKEVETSQHYGYRVWLLKIVTDDGLFRQIFVLHESENKRYQAELKEKLKSAKRSGFLWRKYYWFKDDIFAEIDNCFALTIHNSQGSTFDEVGLDINDILTRLLVGKEMSSKQKLKEYHRLLYVGTSRCRQRILFVPPISSRVQLALGYLTKSGSSNF</sequence>
<dbReference type="RefSeq" id="WP_172186650.1">
    <property type="nucleotide sequence ID" value="NZ_CAWPPK010000146.1"/>
</dbReference>
<protein>
    <submittedName>
        <fullName evidence="1">RecBCD enzyme subunit RecD</fullName>
        <ecNumber evidence="1">3.1.11.5</ecNumber>
    </submittedName>
</protein>
<keyword evidence="1" id="KW-0378">Hydrolase</keyword>